<dbReference type="InterPro" id="IPR011009">
    <property type="entry name" value="Kinase-like_dom_sf"/>
</dbReference>
<dbReference type="GO" id="GO:0005737">
    <property type="term" value="C:cytoplasm"/>
    <property type="evidence" value="ECO:0007669"/>
    <property type="project" value="TreeGrafter"/>
</dbReference>
<dbReference type="PANTHER" id="PTHR11042:SF190">
    <property type="entry name" value="MITOSIS INHIBITOR PROTEIN KINASE MIK1"/>
    <property type="match status" value="1"/>
</dbReference>
<dbReference type="Gene3D" id="3.30.200.20">
    <property type="entry name" value="Phosphorylase Kinase, domain 1"/>
    <property type="match status" value="1"/>
</dbReference>
<dbReference type="Gene3D" id="1.10.510.10">
    <property type="entry name" value="Transferase(Phosphotransferase) domain 1"/>
    <property type="match status" value="1"/>
</dbReference>
<dbReference type="AlphaFoldDB" id="A0A4Q9LBH8"/>
<evidence type="ECO:0000259" key="6">
    <source>
        <dbReference type="PROSITE" id="PS50011"/>
    </source>
</evidence>
<dbReference type="Proteomes" id="UP000292362">
    <property type="component" value="Unassembled WGS sequence"/>
</dbReference>
<feature type="domain" description="Protein kinase" evidence="6">
    <location>
        <begin position="104"/>
        <end position="506"/>
    </location>
</feature>
<dbReference type="GO" id="GO:0004672">
    <property type="term" value="F:protein kinase activity"/>
    <property type="evidence" value="ECO:0007669"/>
    <property type="project" value="InterPro"/>
</dbReference>
<dbReference type="Pfam" id="PF00069">
    <property type="entry name" value="Pkinase"/>
    <property type="match status" value="1"/>
</dbReference>
<keyword evidence="2" id="KW-0547">Nucleotide-binding</keyword>
<dbReference type="GO" id="GO:0005524">
    <property type="term" value="F:ATP binding"/>
    <property type="evidence" value="ECO:0007669"/>
    <property type="project" value="UniProtKB-KW"/>
</dbReference>
<keyword evidence="3 7" id="KW-0418">Kinase</keyword>
<dbReference type="InterPro" id="IPR000719">
    <property type="entry name" value="Prot_kinase_dom"/>
</dbReference>
<evidence type="ECO:0000256" key="2">
    <source>
        <dbReference type="ARBA" id="ARBA00022741"/>
    </source>
</evidence>
<evidence type="ECO:0000256" key="3">
    <source>
        <dbReference type="ARBA" id="ARBA00022777"/>
    </source>
</evidence>
<organism evidence="7 8">
    <name type="scientific">Hamiltosporidium tvaerminnensis</name>
    <dbReference type="NCBI Taxonomy" id="1176355"/>
    <lineage>
        <taxon>Eukaryota</taxon>
        <taxon>Fungi</taxon>
        <taxon>Fungi incertae sedis</taxon>
        <taxon>Microsporidia</taxon>
        <taxon>Dubosqiidae</taxon>
        <taxon>Hamiltosporidium</taxon>
    </lineage>
</organism>
<keyword evidence="4" id="KW-0067">ATP-binding</keyword>
<gene>
    <name evidence="7" type="ORF">CWI37_0075p0010</name>
</gene>
<dbReference type="InterPro" id="IPR008271">
    <property type="entry name" value="Ser/Thr_kinase_AS"/>
</dbReference>
<proteinExistence type="inferred from homology"/>
<dbReference type="SMART" id="SM00220">
    <property type="entry name" value="S_TKc"/>
    <property type="match status" value="1"/>
</dbReference>
<evidence type="ECO:0000313" key="8">
    <source>
        <dbReference type="Proteomes" id="UP000292362"/>
    </source>
</evidence>
<evidence type="ECO:0000256" key="5">
    <source>
        <dbReference type="ARBA" id="ARBA00037982"/>
    </source>
</evidence>
<dbReference type="GO" id="GO:0005634">
    <property type="term" value="C:nucleus"/>
    <property type="evidence" value="ECO:0007669"/>
    <property type="project" value="TreeGrafter"/>
</dbReference>
<sequence length="612" mass="70905">MAREKLYHLKSEHTESFSTPKTPSKKQAFRHHSISIPSFQLNRNVQPLDVPELTSSDINEHTSNSTTPFYTPHRFSKQKNCQILYFNGSLNFLNLQINSIEEKFIFHKKIGEGDFSEVFCVQRIFDSSVMTPPTDPSSFTKKYCKRKNSEEPLKVEPLKINAKICKKNDFSFLDDNPFICSKSVPRKNKTRYNRGNYNRKIKGVKYMDSSFIDSSVVLGVNNGESFSNENLKNNLNFSCIKKYLRKYSGETDRLAKLMEVKILYELLYCENIISIISAYEVDSTLFIETEYCNLGSLRDFINYVYCDKKSNFVAEIVHKIMIEVGSALKFMHGLSIVHGDLKPENIFLKGNLNSFLEQEITDLNENGIFDFQEEKEIFFSKMNTEFFSDKYIFKVGDFNISKYEDSSVEEDGDKKYMAPETLDGIGVCSSDIYSFGLIYLEILRGIVLPDGGITWSRLRNNNFYGLKLAGLSGWERRMVVQMIDKEYKLRPSAEEIVKIFDEHKNVNDNLNCKFLYPSMEKNSDEILEEQLEFVFKDFPPLTNENIVKGFLNRRVGIGFVMKDTKFDKNFVKNSFLSSKRAKSIKNEVKNEEDSKEELAKDSFVKSKKKHVL</sequence>
<dbReference type="SUPFAM" id="SSF56112">
    <property type="entry name" value="Protein kinase-like (PK-like)"/>
    <property type="match status" value="1"/>
</dbReference>
<evidence type="ECO:0000256" key="4">
    <source>
        <dbReference type="ARBA" id="ARBA00022840"/>
    </source>
</evidence>
<dbReference type="InterPro" id="IPR050339">
    <property type="entry name" value="CC_SR_Kinase"/>
</dbReference>
<dbReference type="GO" id="GO:0110031">
    <property type="term" value="P:negative regulation of G2/MI transition of meiotic cell cycle"/>
    <property type="evidence" value="ECO:0007669"/>
    <property type="project" value="TreeGrafter"/>
</dbReference>
<dbReference type="VEuPathDB" id="MicrosporidiaDB:CWI37_0075p0010"/>
<keyword evidence="1" id="KW-0808">Transferase</keyword>
<evidence type="ECO:0000313" key="7">
    <source>
        <dbReference type="EMBL" id="TBU04886.1"/>
    </source>
</evidence>
<protein>
    <submittedName>
        <fullName evidence="7">Protein kinase domain-containing protein</fullName>
    </submittedName>
</protein>
<comment type="caution">
    <text evidence="7">The sequence shown here is derived from an EMBL/GenBank/DDBJ whole genome shotgun (WGS) entry which is preliminary data.</text>
</comment>
<dbReference type="PROSITE" id="PS00108">
    <property type="entry name" value="PROTEIN_KINASE_ST"/>
    <property type="match status" value="1"/>
</dbReference>
<dbReference type="PANTHER" id="PTHR11042">
    <property type="entry name" value="EUKARYOTIC TRANSLATION INITIATION FACTOR 2-ALPHA KINASE EIF2-ALPHA KINASE -RELATED"/>
    <property type="match status" value="1"/>
</dbReference>
<accession>A0A4Q9LBH8</accession>
<dbReference type="PROSITE" id="PS50011">
    <property type="entry name" value="PROTEIN_KINASE_DOM"/>
    <property type="match status" value="1"/>
</dbReference>
<name>A0A4Q9LBH8_9MICR</name>
<dbReference type="EMBL" id="PITJ01000075">
    <property type="protein sequence ID" value="TBU04886.1"/>
    <property type="molecule type" value="Genomic_DNA"/>
</dbReference>
<comment type="similarity">
    <text evidence="5">Belongs to the protein kinase superfamily. Ser/Thr protein kinase family. GCN2 subfamily.</text>
</comment>
<reference evidence="7 8" key="1">
    <citation type="submission" date="2017-12" db="EMBL/GenBank/DDBJ databases">
        <authorList>
            <person name="Pombert J.-F."/>
            <person name="Haag K.L."/>
            <person name="Ebert D."/>
        </authorList>
    </citation>
    <scope>NUCLEOTIDE SEQUENCE [LARGE SCALE GENOMIC DNA]</scope>
    <source>
        <strain evidence="7">FI-OER-3-3</strain>
    </source>
</reference>
<evidence type="ECO:0000256" key="1">
    <source>
        <dbReference type="ARBA" id="ARBA00022679"/>
    </source>
</evidence>